<evidence type="ECO:0000313" key="2">
    <source>
        <dbReference type="EMBL" id="EFQ85778.1"/>
    </source>
</evidence>
<feature type="non-terminal residue" evidence="2">
    <location>
        <position position="1"/>
    </location>
</feature>
<dbReference type="Proteomes" id="UP000001067">
    <property type="component" value="Unassembled WGS sequence"/>
</dbReference>
<dbReference type="HOGENOM" id="CLU_3074440_0_0_1"/>
<dbReference type="AlphaFoldDB" id="E3S8C1"/>
<name>E3S8C1_PYRTT</name>
<keyword evidence="3" id="KW-1185">Reference proteome</keyword>
<feature type="region of interest" description="Disordered" evidence="1">
    <location>
        <begin position="1"/>
        <end position="53"/>
    </location>
</feature>
<evidence type="ECO:0000256" key="1">
    <source>
        <dbReference type="SAM" id="MobiDB-lite"/>
    </source>
</evidence>
<organism evidence="3">
    <name type="scientific">Pyrenophora teres f. teres (strain 0-1)</name>
    <name type="common">Barley net blotch fungus</name>
    <name type="synonym">Drechslera teres f. teres</name>
    <dbReference type="NCBI Taxonomy" id="861557"/>
    <lineage>
        <taxon>Eukaryota</taxon>
        <taxon>Fungi</taxon>
        <taxon>Dikarya</taxon>
        <taxon>Ascomycota</taxon>
        <taxon>Pezizomycotina</taxon>
        <taxon>Dothideomycetes</taxon>
        <taxon>Pleosporomycetidae</taxon>
        <taxon>Pleosporales</taxon>
        <taxon>Pleosporineae</taxon>
        <taxon>Pleosporaceae</taxon>
        <taxon>Pyrenophora</taxon>
    </lineage>
</organism>
<dbReference type="KEGG" id="pte:PTT_19165"/>
<protein>
    <submittedName>
        <fullName evidence="2">Uncharacterized protein</fullName>
    </submittedName>
</protein>
<reference evidence="2 3" key="1">
    <citation type="journal article" date="2010" name="Genome Biol.">
        <title>A first genome assembly of the barley fungal pathogen Pyrenophora teres f. teres.</title>
        <authorList>
            <person name="Ellwood S.R."/>
            <person name="Liu Z."/>
            <person name="Syme R.A."/>
            <person name="Lai Z."/>
            <person name="Hane J.K."/>
            <person name="Keiper F."/>
            <person name="Moffat C.S."/>
            <person name="Oliver R.P."/>
            <person name="Friesen T.L."/>
        </authorList>
    </citation>
    <scope>NUCLEOTIDE SEQUENCE [LARGE SCALE GENOMIC DNA]</scope>
    <source>
        <strain evidence="2 3">0-1</strain>
    </source>
</reference>
<gene>
    <name evidence="2" type="ORF">PTT_19165</name>
</gene>
<accession>E3S8C1</accession>
<sequence>SDKKNPKRRSVVGAATQVEAVHVPPSPPPKTTTRGRPINKPAKYKKYKLISSI</sequence>
<feature type="compositionally biased region" description="Basic residues" evidence="1">
    <location>
        <begin position="1"/>
        <end position="10"/>
    </location>
</feature>
<evidence type="ECO:0000313" key="3">
    <source>
        <dbReference type="Proteomes" id="UP000001067"/>
    </source>
</evidence>
<dbReference type="EMBL" id="GL537709">
    <property type="protein sequence ID" value="EFQ85778.1"/>
    <property type="molecule type" value="Genomic_DNA"/>
</dbReference>
<proteinExistence type="predicted"/>
<feature type="compositionally biased region" description="Basic residues" evidence="1">
    <location>
        <begin position="42"/>
        <end position="53"/>
    </location>
</feature>